<evidence type="ECO:0000256" key="1">
    <source>
        <dbReference type="SAM" id="MobiDB-lite"/>
    </source>
</evidence>
<organism evidence="2 3">
    <name type="scientific">Hydnum rufescens UP504</name>
    <dbReference type="NCBI Taxonomy" id="1448309"/>
    <lineage>
        <taxon>Eukaryota</taxon>
        <taxon>Fungi</taxon>
        <taxon>Dikarya</taxon>
        <taxon>Basidiomycota</taxon>
        <taxon>Agaricomycotina</taxon>
        <taxon>Agaricomycetes</taxon>
        <taxon>Cantharellales</taxon>
        <taxon>Hydnaceae</taxon>
        <taxon>Hydnum</taxon>
    </lineage>
</organism>
<feature type="compositionally biased region" description="Low complexity" evidence="1">
    <location>
        <begin position="172"/>
        <end position="195"/>
    </location>
</feature>
<comment type="caution">
    <text evidence="2">The sequence shown here is derived from an EMBL/GenBank/DDBJ whole genome shotgun (WGS) entry which is preliminary data.</text>
</comment>
<protein>
    <submittedName>
        <fullName evidence="2">Uncharacterized protein</fullName>
    </submittedName>
</protein>
<dbReference type="AlphaFoldDB" id="A0A9P6DS40"/>
<evidence type="ECO:0000313" key="2">
    <source>
        <dbReference type="EMBL" id="KAF9511747.1"/>
    </source>
</evidence>
<dbReference type="PANTHER" id="PTHR14187">
    <property type="entry name" value="ALPHA KINASE/ELONGATION FACTOR 2 KINASE"/>
    <property type="match status" value="1"/>
</dbReference>
<proteinExistence type="predicted"/>
<dbReference type="Proteomes" id="UP000886523">
    <property type="component" value="Unassembled WGS sequence"/>
</dbReference>
<name>A0A9P6DS40_9AGAM</name>
<gene>
    <name evidence="2" type="ORF">BS47DRAFT_1394843</name>
</gene>
<keyword evidence="3" id="KW-1185">Reference proteome</keyword>
<sequence length="509" mass="56378">MKIMKRVFNSSLIKPFSFKDPNHSALANQNLPFRYLNPVVSIDFGRMHSGVSYVISNPGFGETRQILAWPGSNASSKIPTCLVYDAVGDIRSWGLEATDIGSKNGFKLWLHPSSAPRPVLESRFFQVLSSAFKFQRDQSLTICDAGGVSVDLATYTILGASGAPEIADAAPRSRSYSRSGTSRCSPGSSGSGKPSALRVGGQLTKVSWKYGNALSALAVEPAVSSSAIYRPQTPIYIYGTYSVYAADLYPIRRPRLSTLRREDDIKLLRFRCLHAEDLHDPSAVLGHGELVIPRDVLRCGVFDPIVEQVLYSIAAHVRASKVPLDKLLLFGGFSTNEYLFQRITEQFSSSVVSAVRLADRYPVSCRWWGSIRHRHPRLFWSILLSGPRSPLSIIQIYIFELVLYTSNGDQLRRYFDQEEGEELCRSRVDLRTYPSFLERVEASPFGNFASIAQVRRSPASATNATGLMLFFIGAQGFDVFSFTRGRNMEVSLVIVANVAPLLCNAPSRC</sequence>
<dbReference type="PANTHER" id="PTHR14187:SF5">
    <property type="entry name" value="HEAT SHOCK 70 KDA PROTEIN 12A"/>
    <property type="match status" value="1"/>
</dbReference>
<dbReference type="EMBL" id="MU128996">
    <property type="protein sequence ID" value="KAF9511747.1"/>
    <property type="molecule type" value="Genomic_DNA"/>
</dbReference>
<accession>A0A9P6DS40</accession>
<reference evidence="2" key="1">
    <citation type="journal article" date="2020" name="Nat. Commun.">
        <title>Large-scale genome sequencing of mycorrhizal fungi provides insights into the early evolution of symbiotic traits.</title>
        <authorList>
            <person name="Miyauchi S."/>
            <person name="Kiss E."/>
            <person name="Kuo A."/>
            <person name="Drula E."/>
            <person name="Kohler A."/>
            <person name="Sanchez-Garcia M."/>
            <person name="Morin E."/>
            <person name="Andreopoulos B."/>
            <person name="Barry K.W."/>
            <person name="Bonito G."/>
            <person name="Buee M."/>
            <person name="Carver A."/>
            <person name="Chen C."/>
            <person name="Cichocki N."/>
            <person name="Clum A."/>
            <person name="Culley D."/>
            <person name="Crous P.W."/>
            <person name="Fauchery L."/>
            <person name="Girlanda M."/>
            <person name="Hayes R.D."/>
            <person name="Keri Z."/>
            <person name="LaButti K."/>
            <person name="Lipzen A."/>
            <person name="Lombard V."/>
            <person name="Magnuson J."/>
            <person name="Maillard F."/>
            <person name="Murat C."/>
            <person name="Nolan M."/>
            <person name="Ohm R.A."/>
            <person name="Pangilinan J."/>
            <person name="Pereira M.F."/>
            <person name="Perotto S."/>
            <person name="Peter M."/>
            <person name="Pfister S."/>
            <person name="Riley R."/>
            <person name="Sitrit Y."/>
            <person name="Stielow J.B."/>
            <person name="Szollosi G."/>
            <person name="Zifcakova L."/>
            <person name="Stursova M."/>
            <person name="Spatafora J.W."/>
            <person name="Tedersoo L."/>
            <person name="Vaario L.M."/>
            <person name="Yamada A."/>
            <person name="Yan M."/>
            <person name="Wang P."/>
            <person name="Xu J."/>
            <person name="Bruns T."/>
            <person name="Baldrian P."/>
            <person name="Vilgalys R."/>
            <person name="Dunand C."/>
            <person name="Henrissat B."/>
            <person name="Grigoriev I.V."/>
            <person name="Hibbett D."/>
            <person name="Nagy L.G."/>
            <person name="Martin F.M."/>
        </authorList>
    </citation>
    <scope>NUCLEOTIDE SEQUENCE</scope>
    <source>
        <strain evidence="2">UP504</strain>
    </source>
</reference>
<feature type="region of interest" description="Disordered" evidence="1">
    <location>
        <begin position="169"/>
        <end position="197"/>
    </location>
</feature>
<evidence type="ECO:0000313" key="3">
    <source>
        <dbReference type="Proteomes" id="UP000886523"/>
    </source>
</evidence>
<dbReference type="OrthoDB" id="2963168at2759"/>